<evidence type="ECO:0000313" key="1">
    <source>
        <dbReference type="EMBL" id="QDV25177.1"/>
    </source>
</evidence>
<gene>
    <name evidence="1" type="ORF">Q31a_35000</name>
</gene>
<accession>A0A518G9A7</accession>
<dbReference type="Proteomes" id="UP000318017">
    <property type="component" value="Chromosome"/>
</dbReference>
<sequence length="35" mass="4039">MEFGVPQQPERQLPVDIKPQLLLLIALKHNAWLSD</sequence>
<evidence type="ECO:0000313" key="2">
    <source>
        <dbReference type="Proteomes" id="UP000318017"/>
    </source>
</evidence>
<keyword evidence="2" id="KW-1185">Reference proteome</keyword>
<reference evidence="1 2" key="1">
    <citation type="submission" date="2019-02" db="EMBL/GenBank/DDBJ databases">
        <title>Deep-cultivation of Planctomycetes and their phenomic and genomic characterization uncovers novel biology.</title>
        <authorList>
            <person name="Wiegand S."/>
            <person name="Jogler M."/>
            <person name="Boedeker C."/>
            <person name="Pinto D."/>
            <person name="Vollmers J."/>
            <person name="Rivas-Marin E."/>
            <person name="Kohn T."/>
            <person name="Peeters S.H."/>
            <person name="Heuer A."/>
            <person name="Rast P."/>
            <person name="Oberbeckmann S."/>
            <person name="Bunk B."/>
            <person name="Jeske O."/>
            <person name="Meyerdierks A."/>
            <person name="Storesund J.E."/>
            <person name="Kallscheuer N."/>
            <person name="Luecker S."/>
            <person name="Lage O.M."/>
            <person name="Pohl T."/>
            <person name="Merkel B.J."/>
            <person name="Hornburger P."/>
            <person name="Mueller R.-W."/>
            <person name="Bruemmer F."/>
            <person name="Labrenz M."/>
            <person name="Spormann A.M."/>
            <person name="Op den Camp H."/>
            <person name="Overmann J."/>
            <person name="Amann R."/>
            <person name="Jetten M.S.M."/>
            <person name="Mascher T."/>
            <person name="Medema M.H."/>
            <person name="Devos D.P."/>
            <person name="Kaster A.-K."/>
            <person name="Ovreas L."/>
            <person name="Rohde M."/>
            <person name="Galperin M.Y."/>
            <person name="Jogler C."/>
        </authorList>
    </citation>
    <scope>NUCLEOTIDE SEQUENCE [LARGE SCALE GENOMIC DNA]</scope>
    <source>
        <strain evidence="1 2">Q31a</strain>
    </source>
</reference>
<dbReference type="EMBL" id="CP036298">
    <property type="protein sequence ID" value="QDV25177.1"/>
    <property type="molecule type" value="Genomic_DNA"/>
</dbReference>
<proteinExistence type="predicted"/>
<dbReference type="AlphaFoldDB" id="A0A518G9A7"/>
<dbReference type="KEGG" id="ahel:Q31a_35000"/>
<protein>
    <submittedName>
        <fullName evidence="1">Uncharacterized protein</fullName>
    </submittedName>
</protein>
<organism evidence="1 2">
    <name type="scientific">Aureliella helgolandensis</name>
    <dbReference type="NCBI Taxonomy" id="2527968"/>
    <lineage>
        <taxon>Bacteria</taxon>
        <taxon>Pseudomonadati</taxon>
        <taxon>Planctomycetota</taxon>
        <taxon>Planctomycetia</taxon>
        <taxon>Pirellulales</taxon>
        <taxon>Pirellulaceae</taxon>
        <taxon>Aureliella</taxon>
    </lineage>
</organism>
<name>A0A518G9A7_9BACT</name>